<dbReference type="EMBL" id="QRMZ01000005">
    <property type="protein sequence ID" value="RHK07229.1"/>
    <property type="molecule type" value="Genomic_DNA"/>
</dbReference>
<reference evidence="5 6" key="1">
    <citation type="submission" date="2018-08" db="EMBL/GenBank/DDBJ databases">
        <title>A genome reference for cultivated species of the human gut microbiota.</title>
        <authorList>
            <person name="Zou Y."/>
            <person name="Xue W."/>
            <person name="Luo G."/>
        </authorList>
    </citation>
    <scope>NUCLEOTIDE SEQUENCE [LARGE SCALE GENOMIC DNA]</scope>
    <source>
        <strain evidence="5 6">AF48-16</strain>
    </source>
</reference>
<dbReference type="InterPro" id="IPR004560">
    <property type="entry name" value="L-Ru-5P_3-Epase"/>
</dbReference>
<dbReference type="AlphaFoldDB" id="A0A377KPI8"/>
<dbReference type="PANTHER" id="PTHR43489">
    <property type="entry name" value="ISOMERASE"/>
    <property type="match status" value="1"/>
</dbReference>
<dbReference type="NCBIfam" id="NF009689">
    <property type="entry name" value="PRK13210.1"/>
    <property type="match status" value="1"/>
</dbReference>
<dbReference type="Proteomes" id="UP000422837">
    <property type="component" value="Chromosome"/>
</dbReference>
<sequence length="299" mass="34118">MSLIGLYEKATPKTLSWSERLQFVKDRGFDFIEMSIDETDERLARLEWDQEQRKEIVEAIYASGIKILSLCLSGHRRFPFGSIDEKKRKHAMHLMEKAIDLASDLGIRCIQLAGYDVYYEEKSLCSREWFIANLKEAVARASEKGVVLSLEIMDDPFLNSISKYLRIKEQIPSPYLQVYPDVGNLSAWPENDVGYELEKGICEITQIHLKDTLAVSDKFRGKFKEVPFGTGCVDFDGCLRTLKRLNYNGSFVIEMWSETSADPIAEIEQAKAFLLPKLKEVGYLDQSASIDERASLSSQ</sequence>
<organism evidence="5 6">
    <name type="scientific">Enterococcus casseliflavus</name>
    <name type="common">Enterococcus flavescens</name>
    <dbReference type="NCBI Taxonomy" id="37734"/>
    <lineage>
        <taxon>Bacteria</taxon>
        <taxon>Bacillati</taxon>
        <taxon>Bacillota</taxon>
        <taxon>Bacilli</taxon>
        <taxon>Lactobacillales</taxon>
        <taxon>Enterococcaceae</taxon>
        <taxon>Enterococcus</taxon>
    </lineage>
</organism>
<dbReference type="NCBIfam" id="NF009688">
    <property type="entry name" value="PRK13209.1"/>
    <property type="match status" value="1"/>
</dbReference>
<dbReference type="InterPro" id="IPR013022">
    <property type="entry name" value="Xyl_isomerase-like_TIM-brl"/>
</dbReference>
<feature type="domain" description="Xylose isomerase-like TIM barrel" evidence="3">
    <location>
        <begin position="22"/>
        <end position="274"/>
    </location>
</feature>
<evidence type="ECO:0000256" key="1">
    <source>
        <dbReference type="ARBA" id="ARBA00023235"/>
    </source>
</evidence>
<dbReference type="InterPro" id="IPR050417">
    <property type="entry name" value="Sugar_Epim/Isomerase"/>
</dbReference>
<dbReference type="NCBIfam" id="TIGR00542">
    <property type="entry name" value="hxl6Piso_put"/>
    <property type="match status" value="1"/>
</dbReference>
<reference evidence="4 7" key="2">
    <citation type="submission" date="2019-11" db="EMBL/GenBank/DDBJ databases">
        <title>Detection and genome characteristic of a blood enterococcus casselifavus isolate from Zhengzhou,china.</title>
        <authorList>
            <person name="Wen P."/>
        </authorList>
    </citation>
    <scope>NUCLEOTIDE SEQUENCE [LARGE SCALE GENOMIC DNA]</scope>
    <source>
        <strain evidence="4 7">EC291</strain>
    </source>
</reference>
<evidence type="ECO:0000256" key="2">
    <source>
        <dbReference type="NCBIfam" id="TIGR00542"/>
    </source>
</evidence>
<dbReference type="GO" id="GO:0034015">
    <property type="term" value="F:L-ribulose-5-phosphate 3-epimerase activity"/>
    <property type="evidence" value="ECO:0007669"/>
    <property type="project" value="TreeGrafter"/>
</dbReference>
<dbReference type="EMBL" id="CP046123">
    <property type="protein sequence ID" value="QGN28133.1"/>
    <property type="molecule type" value="Genomic_DNA"/>
</dbReference>
<evidence type="ECO:0000259" key="3">
    <source>
        <dbReference type="Pfam" id="PF01261"/>
    </source>
</evidence>
<evidence type="ECO:0000313" key="7">
    <source>
        <dbReference type="Proteomes" id="UP000422837"/>
    </source>
</evidence>
<dbReference type="RefSeq" id="WP_010748565.1">
    <property type="nucleotide sequence ID" value="NZ_BJMG01000002.1"/>
</dbReference>
<dbReference type="SUPFAM" id="SSF51658">
    <property type="entry name" value="Xylose isomerase-like"/>
    <property type="match status" value="1"/>
</dbReference>
<proteinExistence type="predicted"/>
<dbReference type="Gene3D" id="3.20.20.150">
    <property type="entry name" value="Divalent-metal-dependent TIM barrel enzymes"/>
    <property type="match status" value="1"/>
</dbReference>
<evidence type="ECO:0000313" key="4">
    <source>
        <dbReference type="EMBL" id="QGN28133.1"/>
    </source>
</evidence>
<dbReference type="GO" id="GO:0019852">
    <property type="term" value="P:L-ascorbic acid metabolic process"/>
    <property type="evidence" value="ECO:0007669"/>
    <property type="project" value="TreeGrafter"/>
</dbReference>
<protein>
    <recommendedName>
        <fullName evidence="2">L-ribulose-5-phosphate 3-epimerase</fullName>
    </recommendedName>
</protein>
<dbReference type="GO" id="GO:0016861">
    <property type="term" value="F:intramolecular oxidoreductase activity, interconverting aldoses and ketoses"/>
    <property type="evidence" value="ECO:0007669"/>
    <property type="project" value="InterPro"/>
</dbReference>
<dbReference type="Proteomes" id="UP000286288">
    <property type="component" value="Unassembled WGS sequence"/>
</dbReference>
<evidence type="ECO:0000313" key="6">
    <source>
        <dbReference type="Proteomes" id="UP000286288"/>
    </source>
</evidence>
<name>A0A377KPI8_ENTCA</name>
<dbReference type="InterPro" id="IPR036237">
    <property type="entry name" value="Xyl_isomerase-like_sf"/>
</dbReference>
<dbReference type="PANTHER" id="PTHR43489:SF1">
    <property type="entry name" value="L-RIBULOSE-5-PHOSPHATE 3-EPIMERASE SGBU-RELATED"/>
    <property type="match status" value="1"/>
</dbReference>
<gene>
    <name evidence="5" type="ORF">DW084_05010</name>
    <name evidence="4" type="ORF">GFU50_00785</name>
</gene>
<accession>A0A377KPI8</accession>
<keyword evidence="1 5" id="KW-0413">Isomerase</keyword>
<evidence type="ECO:0000313" key="5">
    <source>
        <dbReference type="EMBL" id="RHK07229.1"/>
    </source>
</evidence>
<dbReference type="Pfam" id="PF01261">
    <property type="entry name" value="AP_endonuc_2"/>
    <property type="match status" value="1"/>
</dbReference>